<dbReference type="AlphaFoldDB" id="A0A1I7XEF0"/>
<evidence type="ECO:0000256" key="1">
    <source>
        <dbReference type="SAM" id="SignalP"/>
    </source>
</evidence>
<sequence length="207" mass="23941">MLLLILASTYVAAVFSQCSYNNGDISSRWQVVNGELTIEFINRNIGNNQWTGNGFGPGMVDTEKTLYCRKGWVDMDEKVHAVYVSNLPLDITDEQFKVCYHVTVVHKTRYMENQNRMFEWKPDKPRNYRPISDCTAIIKNLFTLEMMEVSSVVGYNEYLYLLLLYILQKNAALMMDLKEEVQESCSKYGVVKKVVVYDISRIEPNDA</sequence>
<name>A0A1I7XEF0_HETBA</name>
<protein>
    <submittedName>
        <fullName evidence="3">Egg protein</fullName>
    </submittedName>
</protein>
<dbReference type="WBParaSite" id="Hba_16032">
    <property type="protein sequence ID" value="Hba_16032"/>
    <property type="gene ID" value="Hba_16032"/>
</dbReference>
<accession>A0A1I7XEF0</accession>
<proteinExistence type="predicted"/>
<evidence type="ECO:0000313" key="3">
    <source>
        <dbReference type="WBParaSite" id="Hba_16032"/>
    </source>
</evidence>
<dbReference type="InterPro" id="IPR012677">
    <property type="entry name" value="Nucleotide-bd_a/b_plait_sf"/>
</dbReference>
<dbReference type="GO" id="GO:0005686">
    <property type="term" value="C:U2 snRNP"/>
    <property type="evidence" value="ECO:0007669"/>
    <property type="project" value="TreeGrafter"/>
</dbReference>
<keyword evidence="1" id="KW-0732">Signal</keyword>
<dbReference type="PANTHER" id="PTHR15608:SF0">
    <property type="entry name" value="HIV TAT-SPECIFIC FACTOR 1"/>
    <property type="match status" value="1"/>
</dbReference>
<dbReference type="GO" id="GO:0003723">
    <property type="term" value="F:RNA binding"/>
    <property type="evidence" value="ECO:0007669"/>
    <property type="project" value="TreeGrafter"/>
</dbReference>
<feature type="chain" id="PRO_5009311135" evidence="1">
    <location>
        <begin position="17"/>
        <end position="207"/>
    </location>
</feature>
<dbReference type="PANTHER" id="PTHR15608">
    <property type="entry name" value="SPLICING FACTOR U2AF-ASSOCIATED PROTEIN 2"/>
    <property type="match status" value="1"/>
</dbReference>
<dbReference type="Proteomes" id="UP000095283">
    <property type="component" value="Unplaced"/>
</dbReference>
<evidence type="ECO:0000313" key="2">
    <source>
        <dbReference type="Proteomes" id="UP000095283"/>
    </source>
</evidence>
<keyword evidence="2" id="KW-1185">Reference proteome</keyword>
<feature type="signal peptide" evidence="1">
    <location>
        <begin position="1"/>
        <end position="16"/>
    </location>
</feature>
<organism evidence="2 3">
    <name type="scientific">Heterorhabditis bacteriophora</name>
    <name type="common">Entomopathogenic nematode worm</name>
    <dbReference type="NCBI Taxonomy" id="37862"/>
    <lineage>
        <taxon>Eukaryota</taxon>
        <taxon>Metazoa</taxon>
        <taxon>Ecdysozoa</taxon>
        <taxon>Nematoda</taxon>
        <taxon>Chromadorea</taxon>
        <taxon>Rhabditida</taxon>
        <taxon>Rhabditina</taxon>
        <taxon>Rhabditomorpha</taxon>
        <taxon>Strongyloidea</taxon>
        <taxon>Heterorhabditidae</taxon>
        <taxon>Heterorhabditis</taxon>
    </lineage>
</organism>
<dbReference type="GO" id="GO:0005684">
    <property type="term" value="C:U2-type spliceosomal complex"/>
    <property type="evidence" value="ECO:0007669"/>
    <property type="project" value="TreeGrafter"/>
</dbReference>
<dbReference type="InterPro" id="IPR034393">
    <property type="entry name" value="TatSF1-like"/>
</dbReference>
<dbReference type="Gene3D" id="3.30.70.330">
    <property type="match status" value="1"/>
</dbReference>
<reference evidence="3" key="1">
    <citation type="submission" date="2016-11" db="UniProtKB">
        <authorList>
            <consortium name="WormBaseParasite"/>
        </authorList>
    </citation>
    <scope>IDENTIFICATION</scope>
</reference>